<evidence type="ECO:0000256" key="3">
    <source>
        <dbReference type="ARBA" id="ARBA00006001"/>
    </source>
</evidence>
<organism evidence="22 23">
    <name type="scientific">Sporofaciens musculi</name>
    <dbReference type="NCBI Taxonomy" id="2681861"/>
    <lineage>
        <taxon>Bacteria</taxon>
        <taxon>Bacillati</taxon>
        <taxon>Bacillota</taxon>
        <taxon>Clostridia</taxon>
        <taxon>Lachnospirales</taxon>
        <taxon>Lachnospiraceae</taxon>
        <taxon>Sporofaciens</taxon>
    </lineage>
</organism>
<feature type="binding site" evidence="17">
    <location>
        <position position="373"/>
    </location>
    <ligand>
        <name>(6S)-NADPHX</name>
        <dbReference type="ChEBI" id="CHEBI:64076"/>
    </ligand>
</feature>
<evidence type="ECO:0000259" key="20">
    <source>
        <dbReference type="PROSITE" id="PS51383"/>
    </source>
</evidence>
<evidence type="ECO:0000256" key="1">
    <source>
        <dbReference type="ARBA" id="ARBA00000013"/>
    </source>
</evidence>
<feature type="binding site" evidence="17">
    <location>
        <position position="439"/>
    </location>
    <ligand>
        <name>AMP</name>
        <dbReference type="ChEBI" id="CHEBI:456215"/>
    </ligand>
</feature>
<dbReference type="GO" id="GO:0005524">
    <property type="term" value="F:ATP binding"/>
    <property type="evidence" value="ECO:0007669"/>
    <property type="project" value="UniProtKB-UniRule"/>
</dbReference>
<dbReference type="AlphaFoldDB" id="A0A7X3SJ27"/>
<dbReference type="Pfam" id="PF03853">
    <property type="entry name" value="YjeF_N"/>
    <property type="match status" value="1"/>
</dbReference>
<comment type="similarity">
    <text evidence="18">Belongs to the NnrE/AIBP family.</text>
</comment>
<name>A0A7X3SJ27_9FIRM</name>
<feature type="binding site" evidence="17">
    <location>
        <position position="440"/>
    </location>
    <ligand>
        <name>(6S)-NADPHX</name>
        <dbReference type="ChEBI" id="CHEBI:64076"/>
    </ligand>
</feature>
<dbReference type="InterPro" id="IPR036652">
    <property type="entry name" value="YjeF_N_dom_sf"/>
</dbReference>
<reference evidence="22 23" key="1">
    <citation type="submission" date="2019-12" db="EMBL/GenBank/DDBJ databases">
        <title>Sporaefaciens musculi gen. nov., sp. nov., a novel bacterium isolated from the caecum of an obese mouse.</title>
        <authorList>
            <person name="Rasmussen T.S."/>
            <person name="Streidl T."/>
            <person name="Hitch T.C.A."/>
            <person name="Wortmann E."/>
            <person name="Deptula P."/>
            <person name="Hansen M."/>
            <person name="Nielsen D.S."/>
            <person name="Clavel T."/>
            <person name="Vogensen F.K."/>
        </authorList>
    </citation>
    <scope>NUCLEOTIDE SEQUENCE [LARGE SCALE GENOMIC DNA]</scope>
    <source>
        <strain evidence="22 23">WCA-9-b2</strain>
    </source>
</reference>
<evidence type="ECO:0000256" key="18">
    <source>
        <dbReference type="HAMAP-Rule" id="MF_01966"/>
    </source>
</evidence>
<dbReference type="Gene3D" id="3.40.1190.20">
    <property type="match status" value="1"/>
</dbReference>
<comment type="function">
    <text evidence="17">Catalyzes the dehydration of the S-form of NAD(P)HX at the expense of ADP, which is converted to AMP. Together with NAD(P)HX epimerase, which catalyzes the epimerization of the S- and R-forms, the enzyme allows the repair of both epimers of NAD(P)HX, a damaged form of NAD(P)H that is a result of enzymatic or heat-dependent hydration.</text>
</comment>
<feature type="binding site" evidence="18">
    <location>
        <position position="120"/>
    </location>
    <ligand>
        <name>K(+)</name>
        <dbReference type="ChEBI" id="CHEBI:29103"/>
    </ligand>
</feature>
<keyword evidence="6 17" id="KW-0547">Nucleotide-binding</keyword>
<comment type="catalytic activity">
    <reaction evidence="15 17 19">
        <text>(6S)-NADHX + ADP = AMP + phosphate + NADH + H(+)</text>
        <dbReference type="Rhea" id="RHEA:32223"/>
        <dbReference type="ChEBI" id="CHEBI:15378"/>
        <dbReference type="ChEBI" id="CHEBI:43474"/>
        <dbReference type="ChEBI" id="CHEBI:57945"/>
        <dbReference type="ChEBI" id="CHEBI:64074"/>
        <dbReference type="ChEBI" id="CHEBI:456215"/>
        <dbReference type="ChEBI" id="CHEBI:456216"/>
        <dbReference type="EC" id="4.2.1.136"/>
    </reaction>
</comment>
<sequence>MQYLVDGLQMKKADQYTIEKVGIPSLELMERAAASCVRVMEEEGLDLSKPCIVCGSGNNGGDGFAIARLLWRKELRPVVCFPGNMAHCTEETTQQMEWFTKIGGEICNEFKAGEYSIIIDAVFGVGLSRKIEGKYLTLLTQMNEAKGVKFAVDMPSGISADTGRVLGTAFRADVTVTFQLEKLGLVLYPGKEYAGKVRIEDIGIHTEALLKDSSLAYCCDETDLRRLLPMRKADSHKGTYGKLLVIAGSKGMSGAAFFNAKAAYLSGAGLVRIYTPKENREILQQLLPEAIINDYTEYEEEDLLNLLSWADGVCIGSGLGTGKTACKLLKTTLERGKGPCLIDADGLNLLAEHEEYLDLSEAAKERQIVLTPHMKEMSRLVNQKVDELKTNRINLLRSYTKSRGCTCVLKDSRTVVATPGEGFYVNQSGNPSMAKAGSGDVLSGIIAGLLVQGLGCHKAAVLGVYLHGRAGDYAKAAKGSYSVMAQDLLLYLSEAFKRLEAENEEL</sequence>
<comment type="cofactor">
    <cofactor evidence="18 19">
        <name>K(+)</name>
        <dbReference type="ChEBI" id="CHEBI:29103"/>
    </cofactor>
    <text evidence="18 19">Binds 1 potassium ion per subunit.</text>
</comment>
<comment type="similarity">
    <text evidence="17">Belongs to the NnrD/CARKD family.</text>
</comment>
<gene>
    <name evidence="17" type="primary">nnrD</name>
    <name evidence="18" type="synonym">nnrE</name>
    <name evidence="22" type="ORF">GN277_11350</name>
</gene>
<dbReference type="Pfam" id="PF01256">
    <property type="entry name" value="Carb_kinase"/>
    <property type="match status" value="1"/>
</dbReference>
<keyword evidence="11 18" id="KW-0413">Isomerase</keyword>
<evidence type="ECO:0000256" key="14">
    <source>
        <dbReference type="ARBA" id="ARBA00025153"/>
    </source>
</evidence>
<evidence type="ECO:0000256" key="17">
    <source>
        <dbReference type="HAMAP-Rule" id="MF_01965"/>
    </source>
</evidence>
<feature type="binding site" evidence="18">
    <location>
        <begin position="124"/>
        <end position="130"/>
    </location>
    <ligand>
        <name>(6S)-NADPHX</name>
        <dbReference type="ChEBI" id="CHEBI:64076"/>
    </ligand>
</feature>
<dbReference type="NCBIfam" id="TIGR00196">
    <property type="entry name" value="yjeF_cterm"/>
    <property type="match status" value="1"/>
</dbReference>
<evidence type="ECO:0000256" key="12">
    <source>
        <dbReference type="ARBA" id="ARBA00023239"/>
    </source>
</evidence>
<dbReference type="InterPro" id="IPR030677">
    <property type="entry name" value="Nnr"/>
</dbReference>
<evidence type="ECO:0000256" key="11">
    <source>
        <dbReference type="ARBA" id="ARBA00023235"/>
    </source>
</evidence>
<dbReference type="RefSeq" id="WP_159751136.1">
    <property type="nucleotide sequence ID" value="NZ_WUQX01000001.1"/>
</dbReference>
<dbReference type="SUPFAM" id="SSF53613">
    <property type="entry name" value="Ribokinase-like"/>
    <property type="match status" value="1"/>
</dbReference>
<dbReference type="InterPro" id="IPR004443">
    <property type="entry name" value="YjeF_N_dom"/>
</dbReference>
<comment type="catalytic activity">
    <reaction evidence="16 17 19">
        <text>(6S)-NADPHX + ADP = AMP + phosphate + NADPH + H(+)</text>
        <dbReference type="Rhea" id="RHEA:32235"/>
        <dbReference type="ChEBI" id="CHEBI:15378"/>
        <dbReference type="ChEBI" id="CHEBI:43474"/>
        <dbReference type="ChEBI" id="CHEBI:57783"/>
        <dbReference type="ChEBI" id="CHEBI:64076"/>
        <dbReference type="ChEBI" id="CHEBI:456215"/>
        <dbReference type="ChEBI" id="CHEBI:456216"/>
        <dbReference type="EC" id="4.2.1.136"/>
    </reaction>
</comment>
<keyword evidence="13" id="KW-0511">Multifunctional enzyme</keyword>
<comment type="catalytic activity">
    <reaction evidence="2 18 19">
        <text>(6R)-NADPHX = (6S)-NADPHX</text>
        <dbReference type="Rhea" id="RHEA:32227"/>
        <dbReference type="ChEBI" id="CHEBI:64076"/>
        <dbReference type="ChEBI" id="CHEBI:64077"/>
        <dbReference type="EC" id="5.1.99.6"/>
    </reaction>
</comment>
<dbReference type="InterPro" id="IPR000631">
    <property type="entry name" value="CARKD"/>
</dbReference>
<evidence type="ECO:0000259" key="21">
    <source>
        <dbReference type="PROSITE" id="PS51385"/>
    </source>
</evidence>
<keyword evidence="7 17" id="KW-0067">ATP-binding</keyword>
<dbReference type="InterPro" id="IPR029056">
    <property type="entry name" value="Ribokinase-like"/>
</dbReference>
<dbReference type="PROSITE" id="PS51385">
    <property type="entry name" value="YJEF_N"/>
    <property type="match status" value="1"/>
</dbReference>
<comment type="function">
    <text evidence="18">Catalyzes the epimerization of the S- and R-forms of NAD(P)HX, a damaged form of NAD(P)H that is a result of enzymatic or heat-dependent hydration. This is a prerequisite for the S-specific NAD(P)H-hydrate dehydratase to allow the repair of both epimers of NAD(P)HX.</text>
</comment>
<dbReference type="GO" id="GO:0110051">
    <property type="term" value="P:metabolite repair"/>
    <property type="evidence" value="ECO:0007669"/>
    <property type="project" value="TreeGrafter"/>
</dbReference>
<comment type="similarity">
    <text evidence="4 19">In the C-terminal section; belongs to the NnrD/CARKD family.</text>
</comment>
<evidence type="ECO:0000256" key="2">
    <source>
        <dbReference type="ARBA" id="ARBA00000909"/>
    </source>
</evidence>
<dbReference type="PANTHER" id="PTHR12592">
    <property type="entry name" value="ATP-DEPENDENT (S)-NAD(P)H-HYDRATE DEHYDRATASE FAMILY MEMBER"/>
    <property type="match status" value="1"/>
</dbReference>
<feature type="domain" description="YjeF C-terminal" evidence="20">
    <location>
        <begin position="220"/>
        <end position="499"/>
    </location>
</feature>
<evidence type="ECO:0000256" key="10">
    <source>
        <dbReference type="ARBA" id="ARBA00023027"/>
    </source>
</evidence>
<dbReference type="PROSITE" id="PS01050">
    <property type="entry name" value="YJEF_C_2"/>
    <property type="match status" value="1"/>
</dbReference>
<dbReference type="PROSITE" id="PS51383">
    <property type="entry name" value="YJEF_C_3"/>
    <property type="match status" value="1"/>
</dbReference>
<dbReference type="GO" id="GO:0052855">
    <property type="term" value="F:ADP-dependent NAD(P)H-hydrate dehydratase activity"/>
    <property type="evidence" value="ECO:0007669"/>
    <property type="project" value="UniProtKB-UniRule"/>
</dbReference>
<comment type="caution">
    <text evidence="22">The sequence shown here is derived from an EMBL/GenBank/DDBJ whole genome shotgun (WGS) entry which is preliminary data.</text>
</comment>
<proteinExistence type="inferred from homology"/>
<accession>A0A7X3SJ27</accession>
<dbReference type="HAMAP" id="MF_01965">
    <property type="entry name" value="NADHX_dehydratase"/>
    <property type="match status" value="1"/>
</dbReference>
<dbReference type="HAMAP" id="MF_01966">
    <property type="entry name" value="NADHX_epimerase"/>
    <property type="match status" value="1"/>
</dbReference>
<dbReference type="GO" id="GO:0046496">
    <property type="term" value="P:nicotinamide nucleotide metabolic process"/>
    <property type="evidence" value="ECO:0007669"/>
    <property type="project" value="UniProtKB-UniRule"/>
</dbReference>
<dbReference type="EC" id="4.2.1.136" evidence="19"/>
<feature type="binding site" evidence="18">
    <location>
        <position position="153"/>
    </location>
    <ligand>
        <name>(6S)-NADPHX</name>
        <dbReference type="ChEBI" id="CHEBI:64076"/>
    </ligand>
</feature>
<feature type="binding site" evidence="18">
    <location>
        <position position="59"/>
    </location>
    <ligand>
        <name>K(+)</name>
        <dbReference type="ChEBI" id="CHEBI:29103"/>
    </ligand>
</feature>
<keyword evidence="23" id="KW-1185">Reference proteome</keyword>
<feature type="binding site" evidence="18">
    <location>
        <position position="156"/>
    </location>
    <ligand>
        <name>K(+)</name>
        <dbReference type="ChEBI" id="CHEBI:29103"/>
    </ligand>
</feature>
<feature type="binding site" evidence="17">
    <location>
        <position position="255"/>
    </location>
    <ligand>
        <name>(6S)-NADPHX</name>
        <dbReference type="ChEBI" id="CHEBI:64076"/>
    </ligand>
</feature>
<dbReference type="Gene3D" id="3.40.50.10260">
    <property type="entry name" value="YjeF N-terminal domain"/>
    <property type="match status" value="1"/>
</dbReference>
<evidence type="ECO:0000256" key="7">
    <source>
        <dbReference type="ARBA" id="ARBA00022840"/>
    </source>
</evidence>
<feature type="binding site" evidence="18">
    <location>
        <position position="135"/>
    </location>
    <ligand>
        <name>(6S)-NADPHX</name>
        <dbReference type="ChEBI" id="CHEBI:64076"/>
    </ligand>
</feature>
<keyword evidence="9 18" id="KW-0630">Potassium</keyword>
<feature type="domain" description="YjeF N-terminal" evidence="21">
    <location>
        <begin position="10"/>
        <end position="210"/>
    </location>
</feature>
<comment type="cofactor">
    <cofactor evidence="17">
        <name>Mg(2+)</name>
        <dbReference type="ChEBI" id="CHEBI:18420"/>
    </cofactor>
</comment>
<evidence type="ECO:0000256" key="13">
    <source>
        <dbReference type="ARBA" id="ARBA00023268"/>
    </source>
</evidence>
<comment type="subunit">
    <text evidence="17">Homotetramer.</text>
</comment>
<feature type="binding site" evidence="18">
    <location>
        <begin position="58"/>
        <end position="62"/>
    </location>
    <ligand>
        <name>(6S)-NADPHX</name>
        <dbReference type="ChEBI" id="CHEBI:64076"/>
    </ligand>
</feature>
<keyword evidence="5 18" id="KW-0479">Metal-binding</keyword>
<dbReference type="SUPFAM" id="SSF64153">
    <property type="entry name" value="YjeF N-terminal domain-like"/>
    <property type="match status" value="1"/>
</dbReference>
<dbReference type="PANTHER" id="PTHR12592:SF0">
    <property type="entry name" value="ATP-DEPENDENT (S)-NAD(P)H-HYDRATE DEHYDRATASE"/>
    <property type="match status" value="1"/>
</dbReference>
<keyword evidence="12 17" id="KW-0456">Lyase</keyword>
<feature type="binding site" evidence="17">
    <location>
        <begin position="410"/>
        <end position="414"/>
    </location>
    <ligand>
        <name>AMP</name>
        <dbReference type="ChEBI" id="CHEBI:456215"/>
    </ligand>
</feature>
<evidence type="ECO:0000256" key="4">
    <source>
        <dbReference type="ARBA" id="ARBA00009524"/>
    </source>
</evidence>
<evidence type="ECO:0000313" key="22">
    <source>
        <dbReference type="EMBL" id="MXP75957.1"/>
    </source>
</evidence>
<evidence type="ECO:0000313" key="23">
    <source>
        <dbReference type="Proteomes" id="UP000460412"/>
    </source>
</evidence>
<feature type="binding site" evidence="17">
    <location>
        <position position="318"/>
    </location>
    <ligand>
        <name>(6S)-NADPHX</name>
        <dbReference type="ChEBI" id="CHEBI:64076"/>
    </ligand>
</feature>
<comment type="similarity">
    <text evidence="3 19">In the N-terminal section; belongs to the NnrE/AIBP family.</text>
</comment>
<keyword evidence="8 17" id="KW-0521">NADP</keyword>
<dbReference type="NCBIfam" id="TIGR00197">
    <property type="entry name" value="yjeF_nterm"/>
    <property type="match status" value="1"/>
</dbReference>
<evidence type="ECO:0000256" key="8">
    <source>
        <dbReference type="ARBA" id="ARBA00022857"/>
    </source>
</evidence>
<dbReference type="GO" id="GO:0046872">
    <property type="term" value="F:metal ion binding"/>
    <property type="evidence" value="ECO:0007669"/>
    <property type="project" value="UniProtKB-UniRule"/>
</dbReference>
<evidence type="ECO:0000256" key="6">
    <source>
        <dbReference type="ARBA" id="ARBA00022741"/>
    </source>
</evidence>
<dbReference type="CDD" id="cd01171">
    <property type="entry name" value="YXKO-related"/>
    <property type="match status" value="1"/>
</dbReference>
<dbReference type="Proteomes" id="UP000460412">
    <property type="component" value="Unassembled WGS sequence"/>
</dbReference>
<protein>
    <recommendedName>
        <fullName evidence="19">Bifunctional NAD(P)H-hydrate repair enzyme</fullName>
    </recommendedName>
    <alternativeName>
        <fullName evidence="19">Nicotinamide nucleotide repair protein</fullName>
    </alternativeName>
    <domain>
        <recommendedName>
            <fullName evidence="19">ADP-dependent (S)-NAD(P)H-hydrate dehydratase</fullName>
            <ecNumber evidence="19">4.2.1.136</ecNumber>
        </recommendedName>
        <alternativeName>
            <fullName evidence="19">ADP-dependent NAD(P)HX dehydratase</fullName>
        </alternativeName>
    </domain>
    <domain>
        <recommendedName>
            <fullName evidence="19">NAD(P)H-hydrate epimerase</fullName>
            <ecNumber evidence="19">5.1.99.6</ecNumber>
        </recommendedName>
    </domain>
</protein>
<comment type="function">
    <text evidence="14 19">Bifunctional enzyme that catalyzes the epimerization of the S- and R-forms of NAD(P)HX and the dehydration of the S-form of NAD(P)HX at the expense of ADP, which is converted to AMP. This allows the repair of both epimers of NAD(P)HX, a damaged form of NAD(P)H that is a result of enzymatic or heat-dependent hydration.</text>
</comment>
<dbReference type="GO" id="GO:0052856">
    <property type="term" value="F:NAD(P)HX epimerase activity"/>
    <property type="evidence" value="ECO:0007669"/>
    <property type="project" value="UniProtKB-UniRule"/>
</dbReference>
<comment type="catalytic activity">
    <reaction evidence="1 18 19">
        <text>(6R)-NADHX = (6S)-NADHX</text>
        <dbReference type="Rhea" id="RHEA:32215"/>
        <dbReference type="ChEBI" id="CHEBI:64074"/>
        <dbReference type="ChEBI" id="CHEBI:64075"/>
        <dbReference type="EC" id="5.1.99.6"/>
    </reaction>
</comment>
<dbReference type="EMBL" id="WUQX01000001">
    <property type="protein sequence ID" value="MXP75957.1"/>
    <property type="molecule type" value="Genomic_DNA"/>
</dbReference>
<evidence type="ECO:0000256" key="5">
    <source>
        <dbReference type="ARBA" id="ARBA00022723"/>
    </source>
</evidence>
<evidence type="ECO:0000256" key="16">
    <source>
        <dbReference type="ARBA" id="ARBA00049209"/>
    </source>
</evidence>
<evidence type="ECO:0000256" key="19">
    <source>
        <dbReference type="PIRNR" id="PIRNR017184"/>
    </source>
</evidence>
<dbReference type="PIRSF" id="PIRSF017184">
    <property type="entry name" value="Nnr"/>
    <property type="match status" value="1"/>
</dbReference>
<evidence type="ECO:0000256" key="15">
    <source>
        <dbReference type="ARBA" id="ARBA00048238"/>
    </source>
</evidence>
<dbReference type="InterPro" id="IPR017953">
    <property type="entry name" value="Carbohydrate_kinase_pred_CS"/>
</dbReference>
<keyword evidence="10 17" id="KW-0520">NAD</keyword>
<evidence type="ECO:0000256" key="9">
    <source>
        <dbReference type="ARBA" id="ARBA00022958"/>
    </source>
</evidence>
<dbReference type="EC" id="5.1.99.6" evidence="19"/>